<dbReference type="GO" id="GO:0030154">
    <property type="term" value="P:cell differentiation"/>
    <property type="evidence" value="ECO:0007669"/>
    <property type="project" value="TreeGrafter"/>
</dbReference>
<dbReference type="Proteomes" id="UP000728032">
    <property type="component" value="Unassembled WGS sequence"/>
</dbReference>
<dbReference type="PRINTS" id="PR00398">
    <property type="entry name" value="STRDHORMONER"/>
</dbReference>
<evidence type="ECO:0000256" key="4">
    <source>
        <dbReference type="ARBA" id="ARBA00023015"/>
    </source>
</evidence>
<keyword evidence="4" id="KW-0805">Transcription regulation</keyword>
<dbReference type="PANTHER" id="PTHR24082">
    <property type="entry name" value="NUCLEAR HORMONE RECEPTOR"/>
    <property type="match status" value="1"/>
</dbReference>
<dbReference type="OrthoDB" id="6529618at2759"/>
<dbReference type="GO" id="GO:0045944">
    <property type="term" value="P:positive regulation of transcription by RNA polymerase II"/>
    <property type="evidence" value="ECO:0007669"/>
    <property type="project" value="TreeGrafter"/>
</dbReference>
<dbReference type="GO" id="GO:0000978">
    <property type="term" value="F:RNA polymerase II cis-regulatory region sequence-specific DNA binding"/>
    <property type="evidence" value="ECO:0007669"/>
    <property type="project" value="TreeGrafter"/>
</dbReference>
<dbReference type="PANTHER" id="PTHR24082:SF283">
    <property type="entry name" value="NUCLEAR HORMONE RECEPTOR HR96"/>
    <property type="match status" value="1"/>
</dbReference>
<sequence length="304" mass="35793">MGDTYDSDLNSHTKHTTHDTNDYHKDITDSEIIDFLDLMSNVRKPVGQSVSVTPIYRPLMDYRNQLNDLESSKLRELLTATDSIRVWPVTAWEVRNNWVMFYKINEQTMKMIQMSKRLSAFNSLCENDRISLIKYGCFALYYMSIVPNYNTDKDCWSFETCTKDKVKFPLETYRSKPLGVYEQYKLFYHKICGEWDMDPVVLDLLTAIILFNPNRPNLIAKHMVKLQQHVYMYLLQRYLLLRYRTEFDSQNKFLKLINALTDLEVLAQKKRTLTVGMGTQSIPFDLLREIFADNSNTASNILVY</sequence>
<proteinExistence type="predicted"/>
<keyword evidence="5" id="KW-0238">DNA-binding</keyword>
<feature type="domain" description="NR LBD" evidence="9">
    <location>
        <begin position="70"/>
        <end position="296"/>
    </location>
</feature>
<keyword evidence="2" id="KW-0863">Zinc-finger</keyword>
<evidence type="ECO:0000259" key="9">
    <source>
        <dbReference type="PROSITE" id="PS51843"/>
    </source>
</evidence>
<evidence type="ECO:0000256" key="3">
    <source>
        <dbReference type="ARBA" id="ARBA00022833"/>
    </source>
</evidence>
<dbReference type="AlphaFoldDB" id="A0A7R9MIW3"/>
<dbReference type="Gene3D" id="1.10.565.10">
    <property type="entry name" value="Retinoid X Receptor"/>
    <property type="match status" value="1"/>
</dbReference>
<dbReference type="InterPro" id="IPR035500">
    <property type="entry name" value="NHR-like_dom_sf"/>
</dbReference>
<keyword evidence="11" id="KW-1185">Reference proteome</keyword>
<dbReference type="EMBL" id="OC937136">
    <property type="protein sequence ID" value="CAD7661075.1"/>
    <property type="molecule type" value="Genomic_DNA"/>
</dbReference>
<dbReference type="SMART" id="SM00430">
    <property type="entry name" value="HOLI"/>
    <property type="match status" value="1"/>
</dbReference>
<dbReference type="InterPro" id="IPR050234">
    <property type="entry name" value="Nuclear_hormone_rcpt_NR1"/>
</dbReference>
<keyword evidence="7" id="KW-0675">Receptor</keyword>
<dbReference type="GO" id="GO:0008270">
    <property type="term" value="F:zinc ion binding"/>
    <property type="evidence" value="ECO:0007669"/>
    <property type="project" value="UniProtKB-KW"/>
</dbReference>
<gene>
    <name evidence="10" type="ORF">ONB1V03_LOCUS17637</name>
</gene>
<feature type="region of interest" description="Disordered" evidence="8">
    <location>
        <begin position="1"/>
        <end position="23"/>
    </location>
</feature>
<evidence type="ECO:0000256" key="2">
    <source>
        <dbReference type="ARBA" id="ARBA00022771"/>
    </source>
</evidence>
<evidence type="ECO:0000256" key="1">
    <source>
        <dbReference type="ARBA" id="ARBA00022723"/>
    </source>
</evidence>
<evidence type="ECO:0000256" key="5">
    <source>
        <dbReference type="ARBA" id="ARBA00023125"/>
    </source>
</evidence>
<name>A0A7R9MIW3_9ACAR</name>
<keyword evidence="6" id="KW-0804">Transcription</keyword>
<evidence type="ECO:0000256" key="8">
    <source>
        <dbReference type="SAM" id="MobiDB-lite"/>
    </source>
</evidence>
<dbReference type="EMBL" id="CAJPVJ010022311">
    <property type="protein sequence ID" value="CAG2178211.1"/>
    <property type="molecule type" value="Genomic_DNA"/>
</dbReference>
<dbReference type="GO" id="GO:0000122">
    <property type="term" value="P:negative regulation of transcription by RNA polymerase II"/>
    <property type="evidence" value="ECO:0007669"/>
    <property type="project" value="TreeGrafter"/>
</dbReference>
<keyword evidence="3" id="KW-0862">Zinc</keyword>
<dbReference type="SUPFAM" id="SSF48508">
    <property type="entry name" value="Nuclear receptor ligand-binding domain"/>
    <property type="match status" value="1"/>
</dbReference>
<evidence type="ECO:0000256" key="6">
    <source>
        <dbReference type="ARBA" id="ARBA00023163"/>
    </source>
</evidence>
<dbReference type="PROSITE" id="PS51843">
    <property type="entry name" value="NR_LBD"/>
    <property type="match status" value="1"/>
</dbReference>
<protein>
    <recommendedName>
        <fullName evidence="9">NR LBD domain-containing protein</fullName>
    </recommendedName>
</protein>
<dbReference type="InterPro" id="IPR001723">
    <property type="entry name" value="Nuclear_hrmn_rcpt"/>
</dbReference>
<accession>A0A7R9MIW3</accession>
<evidence type="ECO:0000256" key="7">
    <source>
        <dbReference type="ARBA" id="ARBA00023170"/>
    </source>
</evidence>
<dbReference type="InterPro" id="IPR000536">
    <property type="entry name" value="Nucl_hrmn_rcpt_lig-bd"/>
</dbReference>
<evidence type="ECO:0000313" key="10">
    <source>
        <dbReference type="EMBL" id="CAD7661075.1"/>
    </source>
</evidence>
<keyword evidence="1" id="KW-0479">Metal-binding</keyword>
<organism evidence="10">
    <name type="scientific">Oppiella nova</name>
    <dbReference type="NCBI Taxonomy" id="334625"/>
    <lineage>
        <taxon>Eukaryota</taxon>
        <taxon>Metazoa</taxon>
        <taxon>Ecdysozoa</taxon>
        <taxon>Arthropoda</taxon>
        <taxon>Chelicerata</taxon>
        <taxon>Arachnida</taxon>
        <taxon>Acari</taxon>
        <taxon>Acariformes</taxon>
        <taxon>Sarcoptiformes</taxon>
        <taxon>Oribatida</taxon>
        <taxon>Brachypylina</taxon>
        <taxon>Oppioidea</taxon>
        <taxon>Oppiidae</taxon>
        <taxon>Oppiella</taxon>
    </lineage>
</organism>
<reference evidence="10" key="1">
    <citation type="submission" date="2020-11" db="EMBL/GenBank/DDBJ databases">
        <authorList>
            <person name="Tran Van P."/>
        </authorList>
    </citation>
    <scope>NUCLEOTIDE SEQUENCE</scope>
</reference>
<evidence type="ECO:0000313" key="11">
    <source>
        <dbReference type="Proteomes" id="UP000728032"/>
    </source>
</evidence>
<dbReference type="GO" id="GO:0004879">
    <property type="term" value="F:nuclear receptor activity"/>
    <property type="evidence" value="ECO:0007669"/>
    <property type="project" value="TreeGrafter"/>
</dbReference>